<feature type="transmembrane region" description="Helical" evidence="1">
    <location>
        <begin position="91"/>
        <end position="110"/>
    </location>
</feature>
<gene>
    <name evidence="2" type="ordered locus">Awo_c15750</name>
</gene>
<dbReference type="HOGENOM" id="CLU_2056201_0_0_9"/>
<dbReference type="KEGG" id="awo:Awo_c15750"/>
<dbReference type="RefSeq" id="WP_014355960.1">
    <property type="nucleotide sequence ID" value="NC_016894.1"/>
</dbReference>
<dbReference type="STRING" id="931626.Awo_c15750"/>
<keyword evidence="1" id="KW-1133">Transmembrane helix</keyword>
<name>H6LGM9_ACEWD</name>
<reference evidence="3" key="1">
    <citation type="submission" date="2011-07" db="EMBL/GenBank/DDBJ databases">
        <title>Complete genome sequence of Acetobacterium woodii.</title>
        <authorList>
            <person name="Poehlein A."/>
            <person name="Schmidt S."/>
            <person name="Kaster A.-K."/>
            <person name="Goenrich M."/>
            <person name="Vollmers J."/>
            <person name="Thuermer A."/>
            <person name="Gottschalk G."/>
            <person name="Thauer R.K."/>
            <person name="Daniel R."/>
            <person name="Mueller V."/>
        </authorList>
    </citation>
    <scope>NUCLEOTIDE SEQUENCE [LARGE SCALE GENOMIC DNA]</scope>
    <source>
        <strain evidence="3">ATCC 29683 / DSM 1030 / JCM 2381 / KCTC 1655 / WB1</strain>
    </source>
</reference>
<dbReference type="OrthoDB" id="1776880at2"/>
<dbReference type="EMBL" id="CP002987">
    <property type="protein sequence ID" value="AFA48357.1"/>
    <property type="molecule type" value="Genomic_DNA"/>
</dbReference>
<keyword evidence="1" id="KW-0472">Membrane</keyword>
<evidence type="ECO:0000313" key="2">
    <source>
        <dbReference type="EMBL" id="AFA48357.1"/>
    </source>
</evidence>
<accession>H6LGM9</accession>
<evidence type="ECO:0000256" key="1">
    <source>
        <dbReference type="SAM" id="Phobius"/>
    </source>
</evidence>
<evidence type="ECO:0008006" key="4">
    <source>
        <dbReference type="Google" id="ProtNLM"/>
    </source>
</evidence>
<protein>
    <recommendedName>
        <fullName evidence="4">Gram-positive cocci surface proteins LPxTG domain-containing protein</fullName>
    </recommendedName>
</protein>
<dbReference type="Proteomes" id="UP000007177">
    <property type="component" value="Chromosome"/>
</dbReference>
<keyword evidence="3" id="KW-1185">Reference proteome</keyword>
<dbReference type="AlphaFoldDB" id="H6LGM9"/>
<sequence length="119" mass="12394">MGGGINTLGNLTIDRGTYNITAVGGESTDSSSAVGILTGYNDGDNIVAGDLTINRDATSLYLEPFVAKTFEKTHQSSANPKTGADTRTSDVAVAGVTLLLLIGNVYVLSLREDKASLQR</sequence>
<reference evidence="2 3" key="2">
    <citation type="journal article" date="2012" name="PLoS ONE">
        <title>An ancient pathway combining carbon dioxide fixation with the generation and utilization of a sodium ion gradient for ATP synthesis.</title>
        <authorList>
            <person name="Poehlein A."/>
            <person name="Schmidt S."/>
            <person name="Kaster A.K."/>
            <person name="Goenrich M."/>
            <person name="Vollmers J."/>
            <person name="Thurmer A."/>
            <person name="Bertsch J."/>
            <person name="Schuchmann K."/>
            <person name="Voigt B."/>
            <person name="Hecker M."/>
            <person name="Daniel R."/>
            <person name="Thauer R.K."/>
            <person name="Gottschalk G."/>
            <person name="Muller V."/>
        </authorList>
    </citation>
    <scope>NUCLEOTIDE SEQUENCE [LARGE SCALE GENOMIC DNA]</scope>
    <source>
        <strain evidence="3">ATCC 29683 / DSM 1030 / JCM 2381 / KCTC 1655 / WB1</strain>
    </source>
</reference>
<evidence type="ECO:0000313" key="3">
    <source>
        <dbReference type="Proteomes" id="UP000007177"/>
    </source>
</evidence>
<keyword evidence="1" id="KW-0812">Transmembrane</keyword>
<organism evidence="2 3">
    <name type="scientific">Acetobacterium woodii (strain ATCC 29683 / DSM 1030 / JCM 2381 / KCTC 1655 / WB1)</name>
    <dbReference type="NCBI Taxonomy" id="931626"/>
    <lineage>
        <taxon>Bacteria</taxon>
        <taxon>Bacillati</taxon>
        <taxon>Bacillota</taxon>
        <taxon>Clostridia</taxon>
        <taxon>Eubacteriales</taxon>
        <taxon>Eubacteriaceae</taxon>
        <taxon>Acetobacterium</taxon>
    </lineage>
</organism>
<proteinExistence type="predicted"/>